<dbReference type="InterPro" id="IPR050235">
    <property type="entry name" value="CK1_Ser-Thr_kinase"/>
</dbReference>
<organism evidence="5">
    <name type="scientific">Physcomitrium patens</name>
    <name type="common">Spreading-leaved earth moss</name>
    <name type="synonym">Physcomitrella patens</name>
    <dbReference type="NCBI Taxonomy" id="3218"/>
    <lineage>
        <taxon>Eukaryota</taxon>
        <taxon>Viridiplantae</taxon>
        <taxon>Streptophyta</taxon>
        <taxon>Embryophyta</taxon>
        <taxon>Bryophyta</taxon>
        <taxon>Bryophytina</taxon>
        <taxon>Bryopsida</taxon>
        <taxon>Funariidae</taxon>
        <taxon>Funariales</taxon>
        <taxon>Funariaceae</taxon>
        <taxon>Physcomitrium</taxon>
    </lineage>
</organism>
<dbReference type="STRING" id="3218.A0A2K1ISV8"/>
<dbReference type="PROSITE" id="PS50011">
    <property type="entry name" value="PROTEIN_KINASE_DOM"/>
    <property type="match status" value="1"/>
</dbReference>
<evidence type="ECO:0000313" key="5">
    <source>
        <dbReference type="EMBL" id="PNR32355.1"/>
    </source>
</evidence>
<dbReference type="CDD" id="cd14016">
    <property type="entry name" value="STKc_CK1"/>
    <property type="match status" value="1"/>
</dbReference>
<dbReference type="SMART" id="SM00220">
    <property type="entry name" value="S_TKc"/>
    <property type="match status" value="1"/>
</dbReference>
<dbReference type="SUPFAM" id="SSF56112">
    <property type="entry name" value="Protein kinase-like (PK-like)"/>
    <property type="match status" value="1"/>
</dbReference>
<dbReference type="Gramene" id="Pp3c21_21800V3.2">
    <property type="protein sequence ID" value="PAC:32916227.CDS.1"/>
    <property type="gene ID" value="Pp3c21_21800"/>
</dbReference>
<dbReference type="PaxDb" id="3218-PP1S216_7V6.1"/>
<dbReference type="PANTHER" id="PTHR11909">
    <property type="entry name" value="CASEIN KINASE-RELATED"/>
    <property type="match status" value="1"/>
</dbReference>
<evidence type="ECO:0000313" key="7">
    <source>
        <dbReference type="Proteomes" id="UP000006727"/>
    </source>
</evidence>
<evidence type="ECO:0000259" key="4">
    <source>
        <dbReference type="PROSITE" id="PS50011"/>
    </source>
</evidence>
<dbReference type="InParanoid" id="A0A2K1ISV8"/>
<reference evidence="5 7" key="2">
    <citation type="journal article" date="2018" name="Plant J.">
        <title>The Physcomitrella patens chromosome-scale assembly reveals moss genome structure and evolution.</title>
        <authorList>
            <person name="Lang D."/>
            <person name="Ullrich K.K."/>
            <person name="Murat F."/>
            <person name="Fuchs J."/>
            <person name="Jenkins J."/>
            <person name="Haas F.B."/>
            <person name="Piednoel M."/>
            <person name="Gundlach H."/>
            <person name="Van Bel M."/>
            <person name="Meyberg R."/>
            <person name="Vives C."/>
            <person name="Morata J."/>
            <person name="Symeonidi A."/>
            <person name="Hiss M."/>
            <person name="Muchero W."/>
            <person name="Kamisugi Y."/>
            <person name="Saleh O."/>
            <person name="Blanc G."/>
            <person name="Decker E.L."/>
            <person name="van Gessel N."/>
            <person name="Grimwood J."/>
            <person name="Hayes R.D."/>
            <person name="Graham S.W."/>
            <person name="Gunter L.E."/>
            <person name="McDaniel S.F."/>
            <person name="Hoernstein S.N.W."/>
            <person name="Larsson A."/>
            <person name="Li F.W."/>
            <person name="Perroud P.F."/>
            <person name="Phillips J."/>
            <person name="Ranjan P."/>
            <person name="Rokshar D.S."/>
            <person name="Rothfels C.J."/>
            <person name="Schneider L."/>
            <person name="Shu S."/>
            <person name="Stevenson D.W."/>
            <person name="Thummler F."/>
            <person name="Tillich M."/>
            <person name="Villarreal Aguilar J.C."/>
            <person name="Widiez T."/>
            <person name="Wong G.K."/>
            <person name="Wymore A."/>
            <person name="Zhang Y."/>
            <person name="Zimmer A.D."/>
            <person name="Quatrano R.S."/>
            <person name="Mayer K.F.X."/>
            <person name="Goodstein D."/>
            <person name="Casacuberta J.M."/>
            <person name="Vandepoele K."/>
            <person name="Reski R."/>
            <person name="Cuming A.C."/>
            <person name="Tuskan G.A."/>
            <person name="Maumus F."/>
            <person name="Salse J."/>
            <person name="Schmutz J."/>
            <person name="Rensing S.A."/>
        </authorList>
    </citation>
    <scope>NUCLEOTIDE SEQUENCE [LARGE SCALE GENOMIC DNA]</scope>
    <source>
        <strain evidence="6 7">cv. Gransden 2004</strain>
    </source>
</reference>
<comment type="similarity">
    <text evidence="1">Belongs to the protein kinase superfamily. CK1 Ser/Thr protein kinase family. Casein kinase I subfamily.</text>
</comment>
<dbReference type="GO" id="GO:0005524">
    <property type="term" value="F:ATP binding"/>
    <property type="evidence" value="ECO:0007669"/>
    <property type="project" value="InterPro"/>
</dbReference>
<dbReference type="FunFam" id="1.10.510.10:FF:000596">
    <property type="entry name" value="CK1 family protein kinase"/>
    <property type="match status" value="1"/>
</dbReference>
<dbReference type="Gene3D" id="1.10.510.10">
    <property type="entry name" value="Transferase(Phosphotransferase) domain 1"/>
    <property type="match status" value="1"/>
</dbReference>
<dbReference type="InterPro" id="IPR011009">
    <property type="entry name" value="Kinase-like_dom_sf"/>
</dbReference>
<dbReference type="GO" id="GO:0005737">
    <property type="term" value="C:cytoplasm"/>
    <property type="evidence" value="ECO:0000318"/>
    <property type="project" value="GO_Central"/>
</dbReference>
<dbReference type="EC" id="2.7.11.1" evidence="2"/>
<evidence type="ECO:0000256" key="1">
    <source>
        <dbReference type="ARBA" id="ARBA00005926"/>
    </source>
</evidence>
<dbReference type="Proteomes" id="UP000006727">
    <property type="component" value="Chromosome 21"/>
</dbReference>
<feature type="compositionally biased region" description="Polar residues" evidence="3">
    <location>
        <begin position="379"/>
        <end position="399"/>
    </location>
</feature>
<dbReference type="Gramene" id="Pp3c21_21800V3.1">
    <property type="protein sequence ID" value="PAC:32916226.CDS.1"/>
    <property type="gene ID" value="Pp3c21_21800"/>
</dbReference>
<dbReference type="Pfam" id="PF00069">
    <property type="entry name" value="Pkinase"/>
    <property type="match status" value="1"/>
</dbReference>
<evidence type="ECO:0000256" key="3">
    <source>
        <dbReference type="SAM" id="MobiDB-lite"/>
    </source>
</evidence>
<dbReference type="EnsemblPlants" id="Pp3c21_21800V3.2">
    <property type="protein sequence ID" value="PAC:32916227.CDS.1"/>
    <property type="gene ID" value="Pp3c21_21800"/>
</dbReference>
<dbReference type="GO" id="GO:0005634">
    <property type="term" value="C:nucleus"/>
    <property type="evidence" value="ECO:0000318"/>
    <property type="project" value="GO_Central"/>
</dbReference>
<feature type="domain" description="Protein kinase" evidence="4">
    <location>
        <begin position="81"/>
        <end position="353"/>
    </location>
</feature>
<accession>A0A2K1ISV8</accession>
<dbReference type="PROSITE" id="PS00108">
    <property type="entry name" value="PROTEIN_KINASE_ST"/>
    <property type="match status" value="1"/>
</dbReference>
<dbReference type="GO" id="GO:0006897">
    <property type="term" value="P:endocytosis"/>
    <property type="evidence" value="ECO:0000318"/>
    <property type="project" value="GO_Central"/>
</dbReference>
<dbReference type="AlphaFoldDB" id="A0A2K1ISV8"/>
<feature type="region of interest" description="Disordered" evidence="3">
    <location>
        <begin position="53"/>
        <end position="73"/>
    </location>
</feature>
<name>A0A2K1ISV8_PHYPA</name>
<proteinExistence type="inferred from homology"/>
<sequence>MDLGGDRMRAPQRQSREYQYRSLDVFTEQHEQLQKQQQQDEYQRTELKLETLPKMLSNATVSSSPRSSPDGRRLRTVANKYAVEGMVGSGAFCKVYQGSDLTNHEVVGIKLEDTRTEHAQLMHESRLYNILRGGKGVPNMRWFGKEQDYNVMVLDLLGPNLLHLFKVCGLRFSLKTVIMLGYQMIDRVEYVHSRGLVHRDLKPDNFLMGCGRQGNQVFIIDFGLAKEYMDPATRRHIPYRDRKSFTGTARYASRNQHRGIEHSRRDDIESLGYILMYFLRGNLPWQGKGGQRLTDQKQHEYMHNKIKMNTTVEELCDGYPSQFADFLHHARSLGFYEQPDYCYLRSLFRDLFIQKKFQLDHVYDWTVYTQLPQNGSLQSVRSQNSAASSHLQNRPSNVSYCPPLTKSEFRREVVAAN</sequence>
<evidence type="ECO:0000256" key="2">
    <source>
        <dbReference type="ARBA" id="ARBA00012513"/>
    </source>
</evidence>
<feature type="region of interest" description="Disordered" evidence="3">
    <location>
        <begin position="1"/>
        <end position="20"/>
    </location>
</feature>
<dbReference type="GO" id="GO:0007165">
    <property type="term" value="P:signal transduction"/>
    <property type="evidence" value="ECO:0000318"/>
    <property type="project" value="GO_Central"/>
</dbReference>
<dbReference type="InterPro" id="IPR000719">
    <property type="entry name" value="Prot_kinase_dom"/>
</dbReference>
<reference evidence="6" key="3">
    <citation type="submission" date="2020-12" db="UniProtKB">
        <authorList>
            <consortium name="EnsemblPlants"/>
        </authorList>
    </citation>
    <scope>IDENTIFICATION</scope>
</reference>
<gene>
    <name evidence="5" type="ORF">PHYPA_026481</name>
</gene>
<keyword evidence="7" id="KW-1185">Reference proteome</keyword>
<protein>
    <recommendedName>
        <fullName evidence="2">non-specific serine/threonine protein kinase</fullName>
        <ecNumber evidence="2">2.7.11.1</ecNumber>
    </recommendedName>
</protein>
<reference evidence="5 7" key="1">
    <citation type="journal article" date="2008" name="Science">
        <title>The Physcomitrella genome reveals evolutionary insights into the conquest of land by plants.</title>
        <authorList>
            <person name="Rensing S."/>
            <person name="Lang D."/>
            <person name="Zimmer A."/>
            <person name="Terry A."/>
            <person name="Salamov A."/>
            <person name="Shapiro H."/>
            <person name="Nishiyama T."/>
            <person name="Perroud P.-F."/>
            <person name="Lindquist E."/>
            <person name="Kamisugi Y."/>
            <person name="Tanahashi T."/>
            <person name="Sakakibara K."/>
            <person name="Fujita T."/>
            <person name="Oishi K."/>
            <person name="Shin-I T."/>
            <person name="Kuroki Y."/>
            <person name="Toyoda A."/>
            <person name="Suzuki Y."/>
            <person name="Hashimoto A."/>
            <person name="Yamaguchi K."/>
            <person name="Sugano A."/>
            <person name="Kohara Y."/>
            <person name="Fujiyama A."/>
            <person name="Anterola A."/>
            <person name="Aoki S."/>
            <person name="Ashton N."/>
            <person name="Barbazuk W.B."/>
            <person name="Barker E."/>
            <person name="Bennetzen J."/>
            <person name="Bezanilla M."/>
            <person name="Blankenship R."/>
            <person name="Cho S.H."/>
            <person name="Dutcher S."/>
            <person name="Estelle M."/>
            <person name="Fawcett J.A."/>
            <person name="Gundlach H."/>
            <person name="Hanada K."/>
            <person name="Heyl A."/>
            <person name="Hicks K.A."/>
            <person name="Hugh J."/>
            <person name="Lohr M."/>
            <person name="Mayer K."/>
            <person name="Melkozernov A."/>
            <person name="Murata T."/>
            <person name="Nelson D."/>
            <person name="Pils B."/>
            <person name="Prigge M."/>
            <person name="Reiss B."/>
            <person name="Renner T."/>
            <person name="Rombauts S."/>
            <person name="Rushton P."/>
            <person name="Sanderfoot A."/>
            <person name="Schween G."/>
            <person name="Shiu S.-H."/>
            <person name="Stueber K."/>
            <person name="Theodoulou F.L."/>
            <person name="Tu H."/>
            <person name="Van de Peer Y."/>
            <person name="Verrier P.J."/>
            <person name="Waters E."/>
            <person name="Wood A."/>
            <person name="Yang L."/>
            <person name="Cove D."/>
            <person name="Cuming A."/>
            <person name="Hasebe M."/>
            <person name="Lucas S."/>
            <person name="Mishler D.B."/>
            <person name="Reski R."/>
            <person name="Grigoriev I."/>
            <person name="Quatrano R.S."/>
            <person name="Boore J.L."/>
        </authorList>
    </citation>
    <scope>NUCLEOTIDE SEQUENCE [LARGE SCALE GENOMIC DNA]</scope>
    <source>
        <strain evidence="6 7">cv. Gransden 2004</strain>
    </source>
</reference>
<evidence type="ECO:0000313" key="6">
    <source>
        <dbReference type="EnsemblPlants" id="PAC:32916226.CDS.1"/>
    </source>
</evidence>
<dbReference type="EnsemblPlants" id="Pp3c21_21800V3.1">
    <property type="protein sequence ID" value="PAC:32916226.CDS.1"/>
    <property type="gene ID" value="Pp3c21_21800"/>
</dbReference>
<dbReference type="InterPro" id="IPR008271">
    <property type="entry name" value="Ser/Thr_kinase_AS"/>
</dbReference>
<dbReference type="GO" id="GO:0004674">
    <property type="term" value="F:protein serine/threonine kinase activity"/>
    <property type="evidence" value="ECO:0000318"/>
    <property type="project" value="GO_Central"/>
</dbReference>
<dbReference type="EMBL" id="ABEU02000021">
    <property type="protein sequence ID" value="PNR32355.1"/>
    <property type="molecule type" value="Genomic_DNA"/>
</dbReference>
<feature type="region of interest" description="Disordered" evidence="3">
    <location>
        <begin position="379"/>
        <end position="403"/>
    </location>
</feature>
<feature type="compositionally biased region" description="Basic and acidic residues" evidence="3">
    <location>
        <begin position="1"/>
        <end position="19"/>
    </location>
</feature>